<dbReference type="InterPro" id="IPR033138">
    <property type="entry name" value="Cu_oxidase_CS"/>
</dbReference>
<name>A0ABD1FWL8_SALDI</name>
<dbReference type="SUPFAM" id="SSF49503">
    <property type="entry name" value="Cupredoxins"/>
    <property type="match status" value="3"/>
</dbReference>
<comment type="function">
    <text evidence="13">Lignin degradation and detoxification of lignin-derived products.</text>
</comment>
<dbReference type="PANTHER" id="PTHR11709">
    <property type="entry name" value="MULTI-COPPER OXIDASE"/>
    <property type="match status" value="1"/>
</dbReference>
<dbReference type="CDD" id="cd13875">
    <property type="entry name" value="CuRO_2_LCC_plant"/>
    <property type="match status" value="1"/>
</dbReference>
<dbReference type="NCBIfam" id="TIGR03389">
    <property type="entry name" value="laccase"/>
    <property type="match status" value="1"/>
</dbReference>
<evidence type="ECO:0000313" key="18">
    <source>
        <dbReference type="Proteomes" id="UP001567538"/>
    </source>
</evidence>
<comment type="catalytic activity">
    <reaction evidence="1 13">
        <text>4 hydroquinone + O2 = 4 benzosemiquinone + 2 H2O</text>
        <dbReference type="Rhea" id="RHEA:11276"/>
        <dbReference type="ChEBI" id="CHEBI:15377"/>
        <dbReference type="ChEBI" id="CHEBI:15379"/>
        <dbReference type="ChEBI" id="CHEBI:17594"/>
        <dbReference type="ChEBI" id="CHEBI:17977"/>
        <dbReference type="EC" id="1.10.3.2"/>
    </reaction>
</comment>
<feature type="domain" description="Plastocyanin-like" evidence="14">
    <location>
        <begin position="162"/>
        <end position="309"/>
    </location>
</feature>
<keyword evidence="6 13" id="KW-0964">Secreted</keyword>
<keyword evidence="12 13" id="KW-0439">Lignin degradation</keyword>
<evidence type="ECO:0000256" key="13">
    <source>
        <dbReference type="RuleBase" id="RU361119"/>
    </source>
</evidence>
<keyword evidence="5 13" id="KW-0052">Apoplast</keyword>
<keyword evidence="18" id="KW-1185">Reference proteome</keyword>
<comment type="cofactor">
    <cofactor evidence="13">
        <name>Cu cation</name>
        <dbReference type="ChEBI" id="CHEBI:23378"/>
    </cofactor>
    <text evidence="13">Binds 4 Cu cations per monomer.</text>
</comment>
<accession>A0ABD1FWL8</accession>
<dbReference type="InterPro" id="IPR002355">
    <property type="entry name" value="Cu_oxidase_Cu_BS"/>
</dbReference>
<dbReference type="InterPro" id="IPR034285">
    <property type="entry name" value="CuRO_2_LCC"/>
</dbReference>
<dbReference type="InterPro" id="IPR011706">
    <property type="entry name" value="Cu-oxidase_C"/>
</dbReference>
<dbReference type="AlphaFoldDB" id="A0ABD1FWL8"/>
<dbReference type="Gene3D" id="2.60.40.420">
    <property type="entry name" value="Cupredoxins - blue copper proteins"/>
    <property type="match status" value="3"/>
</dbReference>
<dbReference type="InterPro" id="IPR011707">
    <property type="entry name" value="Cu-oxidase-like_N"/>
</dbReference>
<organism evidence="17 18">
    <name type="scientific">Salvia divinorum</name>
    <name type="common">Maria pastora</name>
    <name type="synonym">Diviner's sage</name>
    <dbReference type="NCBI Taxonomy" id="28513"/>
    <lineage>
        <taxon>Eukaryota</taxon>
        <taxon>Viridiplantae</taxon>
        <taxon>Streptophyta</taxon>
        <taxon>Embryophyta</taxon>
        <taxon>Tracheophyta</taxon>
        <taxon>Spermatophyta</taxon>
        <taxon>Magnoliopsida</taxon>
        <taxon>eudicotyledons</taxon>
        <taxon>Gunneridae</taxon>
        <taxon>Pentapetalae</taxon>
        <taxon>asterids</taxon>
        <taxon>lamiids</taxon>
        <taxon>Lamiales</taxon>
        <taxon>Lamiaceae</taxon>
        <taxon>Nepetoideae</taxon>
        <taxon>Mentheae</taxon>
        <taxon>Salviinae</taxon>
        <taxon>Salvia</taxon>
        <taxon>Salvia subgen. Calosphace</taxon>
    </lineage>
</organism>
<dbReference type="PROSITE" id="PS00080">
    <property type="entry name" value="MULTICOPPER_OXIDASE2"/>
    <property type="match status" value="1"/>
</dbReference>
<dbReference type="GO" id="GO:0048046">
    <property type="term" value="C:apoplast"/>
    <property type="evidence" value="ECO:0007669"/>
    <property type="project" value="UniProtKB-SubCell"/>
</dbReference>
<feature type="domain" description="Plastocyanin-like" evidence="15">
    <location>
        <begin position="409"/>
        <end position="543"/>
    </location>
</feature>
<evidence type="ECO:0000256" key="6">
    <source>
        <dbReference type="ARBA" id="ARBA00022525"/>
    </source>
</evidence>
<feature type="domain" description="Plastocyanin-like" evidence="16">
    <location>
        <begin position="42"/>
        <end position="149"/>
    </location>
</feature>
<gene>
    <name evidence="17" type="ORF">AAHA92_28913</name>
</gene>
<dbReference type="InterPro" id="IPR008972">
    <property type="entry name" value="Cupredoxin"/>
</dbReference>
<keyword evidence="8 13" id="KW-0677">Repeat</keyword>
<dbReference type="GO" id="GO:0046274">
    <property type="term" value="P:lignin catabolic process"/>
    <property type="evidence" value="ECO:0007669"/>
    <property type="project" value="UniProtKB-KW"/>
</dbReference>
<dbReference type="Proteomes" id="UP001567538">
    <property type="component" value="Unassembled WGS sequence"/>
</dbReference>
<dbReference type="EC" id="1.10.3.2" evidence="4 13"/>
<evidence type="ECO:0000256" key="5">
    <source>
        <dbReference type="ARBA" id="ARBA00022523"/>
    </source>
</evidence>
<dbReference type="Pfam" id="PF07731">
    <property type="entry name" value="Cu-oxidase_2"/>
    <property type="match status" value="1"/>
</dbReference>
<dbReference type="InterPro" id="IPR017761">
    <property type="entry name" value="Laccase"/>
</dbReference>
<reference evidence="17 18" key="1">
    <citation type="submission" date="2024-06" db="EMBL/GenBank/DDBJ databases">
        <title>A chromosome level genome sequence of Diviner's sage (Salvia divinorum).</title>
        <authorList>
            <person name="Ford S.A."/>
            <person name="Ro D.-K."/>
            <person name="Ness R.W."/>
            <person name="Phillips M.A."/>
        </authorList>
    </citation>
    <scope>NUCLEOTIDE SEQUENCE [LARGE SCALE GENOMIC DNA]</scope>
    <source>
        <strain evidence="17">SAF-2024a</strain>
        <tissue evidence="17">Leaf</tissue>
    </source>
</reference>
<protein>
    <recommendedName>
        <fullName evidence="4 13">Laccase</fullName>
        <ecNumber evidence="4 13">1.10.3.2</ecNumber>
    </recommendedName>
    <alternativeName>
        <fullName evidence="13">Benzenediol:oxygen oxidoreductase</fullName>
    </alternativeName>
    <alternativeName>
        <fullName evidence="13">Diphenol oxidase</fullName>
    </alternativeName>
    <alternativeName>
        <fullName evidence="13">Urishiol oxidase</fullName>
    </alternativeName>
</protein>
<evidence type="ECO:0000259" key="14">
    <source>
        <dbReference type="Pfam" id="PF00394"/>
    </source>
</evidence>
<dbReference type="PROSITE" id="PS00079">
    <property type="entry name" value="MULTICOPPER_OXIDASE1"/>
    <property type="match status" value="1"/>
</dbReference>
<evidence type="ECO:0000256" key="7">
    <source>
        <dbReference type="ARBA" id="ARBA00022723"/>
    </source>
</evidence>
<keyword evidence="11" id="KW-0325">Glycoprotein</keyword>
<proteinExistence type="inferred from homology"/>
<dbReference type="EMBL" id="JBEAFC010000011">
    <property type="protein sequence ID" value="KAL1536230.1"/>
    <property type="molecule type" value="Genomic_DNA"/>
</dbReference>
<comment type="caution">
    <text evidence="17">The sequence shown here is derived from an EMBL/GenBank/DDBJ whole genome shotgun (WGS) entry which is preliminary data.</text>
</comment>
<evidence type="ECO:0000259" key="16">
    <source>
        <dbReference type="Pfam" id="PF07732"/>
    </source>
</evidence>
<evidence type="ECO:0000313" key="17">
    <source>
        <dbReference type="EMBL" id="KAL1536230.1"/>
    </source>
</evidence>
<evidence type="ECO:0000256" key="10">
    <source>
        <dbReference type="ARBA" id="ARBA00023008"/>
    </source>
</evidence>
<keyword evidence="9 13" id="KW-0560">Oxidoreductase</keyword>
<evidence type="ECO:0000256" key="2">
    <source>
        <dbReference type="ARBA" id="ARBA00004271"/>
    </source>
</evidence>
<evidence type="ECO:0000256" key="1">
    <source>
        <dbReference type="ARBA" id="ARBA00000349"/>
    </source>
</evidence>
<evidence type="ECO:0000256" key="3">
    <source>
        <dbReference type="ARBA" id="ARBA00010609"/>
    </source>
</evidence>
<sequence>MFTAKKVFIQCLFTIVMLGGVMEVHALVRSFKFELINSLHTRLCCNKTMLTINGQSPGPTIYARRGDLVIVDIVNRADQNITIHWHGVKMPRYPWSDGTNFVTQCPILSGKRFRQRVILSDEEGTLWWHAHNDWSRNSVYGAIVILPPKGETYPFPKPHAHHPILIGEWWKADVQQVMEEFLKNGGDPQMSNAYLINGQPGDLYQCSTQDIYKLQVEFGKTYLIKLVNAVMDNIMFFKIGSHKFTVVGTDGAYTKPMQTDCVAISPGQTIDLLLEANQPPSHYYMAARVYASGGDFVTIPTTAIIEYVGNYTPPPSPLLPFFPQVNDSATSMNFTNQLRSLVNGVNVPKKVTRKLFFTLSMNRRLCLESYCLRATRLASSVNNVSMLLPGVDILQAYYRGISGVYTTDFPDFPPSAFDYTKDAMLEESSATRLGTAVSVLEYNSTVEVVFQGTNIAGGVEHPMHLHGYSFYVVGSGLGNFDGIRDPPNYNLIDPPLMENIVVPRNGWISIRFKANNPGVWYMHCHFERHQSWGMKMVFIVEDGEQPHEKMLPPPPDMPGCDAPPPQLLFRI</sequence>
<evidence type="ECO:0000259" key="15">
    <source>
        <dbReference type="Pfam" id="PF07731"/>
    </source>
</evidence>
<comment type="similarity">
    <text evidence="3 13">Belongs to the multicopper oxidase family.</text>
</comment>
<evidence type="ECO:0000256" key="12">
    <source>
        <dbReference type="ARBA" id="ARBA00023185"/>
    </source>
</evidence>
<keyword evidence="10 13" id="KW-0186">Copper</keyword>
<dbReference type="Pfam" id="PF00394">
    <property type="entry name" value="Cu-oxidase"/>
    <property type="match status" value="1"/>
</dbReference>
<evidence type="ECO:0000256" key="4">
    <source>
        <dbReference type="ARBA" id="ARBA00012297"/>
    </source>
</evidence>
<dbReference type="CDD" id="cd13897">
    <property type="entry name" value="CuRO_3_LCC_plant"/>
    <property type="match status" value="1"/>
</dbReference>
<dbReference type="InterPro" id="IPR034289">
    <property type="entry name" value="CuRO_3_LCC"/>
</dbReference>
<dbReference type="Pfam" id="PF07732">
    <property type="entry name" value="Cu-oxidase_3"/>
    <property type="match status" value="1"/>
</dbReference>
<dbReference type="InterPro" id="IPR001117">
    <property type="entry name" value="Cu-oxidase_2nd"/>
</dbReference>
<dbReference type="GO" id="GO:0046872">
    <property type="term" value="F:metal ion binding"/>
    <property type="evidence" value="ECO:0007669"/>
    <property type="project" value="UniProtKB-KW"/>
</dbReference>
<keyword evidence="7 13" id="KW-0479">Metal-binding</keyword>
<evidence type="ECO:0000256" key="9">
    <source>
        <dbReference type="ARBA" id="ARBA00023002"/>
    </source>
</evidence>
<dbReference type="InterPro" id="IPR045087">
    <property type="entry name" value="Cu-oxidase_fam"/>
</dbReference>
<evidence type="ECO:0000256" key="8">
    <source>
        <dbReference type="ARBA" id="ARBA00022737"/>
    </source>
</evidence>
<comment type="subcellular location">
    <subcellularLocation>
        <location evidence="2 13">Secreted</location>
        <location evidence="2 13">Extracellular space</location>
        <location evidence="2 13">Apoplast</location>
    </subcellularLocation>
</comment>
<evidence type="ECO:0000256" key="11">
    <source>
        <dbReference type="ARBA" id="ARBA00023180"/>
    </source>
</evidence>
<dbReference type="GO" id="GO:0052716">
    <property type="term" value="F:hydroquinone:oxygen oxidoreductase activity"/>
    <property type="evidence" value="ECO:0007669"/>
    <property type="project" value="UniProtKB-EC"/>
</dbReference>
<dbReference type="PANTHER" id="PTHR11709:SF443">
    <property type="entry name" value="LACCASE-15"/>
    <property type="match status" value="1"/>
</dbReference>